<dbReference type="Gene3D" id="3.10.620.30">
    <property type="match status" value="1"/>
</dbReference>
<evidence type="ECO:0000259" key="2">
    <source>
        <dbReference type="Pfam" id="PF04473"/>
    </source>
</evidence>
<dbReference type="AlphaFoldDB" id="A0A076LCY4"/>
<dbReference type="PROSITE" id="PS51257">
    <property type="entry name" value="PROKAR_LIPOPROTEIN"/>
    <property type="match status" value="1"/>
</dbReference>
<dbReference type="SUPFAM" id="SSF54001">
    <property type="entry name" value="Cysteine proteinases"/>
    <property type="match status" value="2"/>
</dbReference>
<protein>
    <recommendedName>
        <fullName evidence="2">Transglutaminase-like domain-containing protein</fullName>
    </recommendedName>
</protein>
<dbReference type="Pfam" id="PF04473">
    <property type="entry name" value="DUF553"/>
    <property type="match status" value="1"/>
</dbReference>
<dbReference type="STRING" id="1301915.JH146_1533"/>
<gene>
    <name evidence="3" type="ORF">JH146_1533</name>
</gene>
<dbReference type="EMBL" id="CP009149">
    <property type="protein sequence ID" value="AIJ06375.1"/>
    <property type="molecule type" value="Genomic_DNA"/>
</dbReference>
<name>A0A076LCY4_9EURY</name>
<dbReference type="InterPro" id="IPR038765">
    <property type="entry name" value="Papain-like_cys_pep_sf"/>
</dbReference>
<accession>A0A076LCY4</accession>
<dbReference type="HOGENOM" id="CLU_044036_0_0_2"/>
<keyword evidence="4" id="KW-1185">Reference proteome</keyword>
<evidence type="ECO:0000313" key="4">
    <source>
        <dbReference type="Proteomes" id="UP000028781"/>
    </source>
</evidence>
<evidence type="ECO:0000256" key="1">
    <source>
        <dbReference type="ARBA" id="ARBA00007458"/>
    </source>
</evidence>
<dbReference type="RefSeq" id="WP_052352086.1">
    <property type="nucleotide sequence ID" value="NZ_CP009149.1"/>
</dbReference>
<comment type="similarity">
    <text evidence="1">Belongs to the UPF0252 family.</text>
</comment>
<dbReference type="InterPro" id="IPR007562">
    <property type="entry name" value="Transglutaminase-like_domain"/>
</dbReference>
<organism evidence="3 4">
    <name type="scientific">Methanocaldococcus bathoardescens</name>
    <dbReference type="NCBI Taxonomy" id="1301915"/>
    <lineage>
        <taxon>Archaea</taxon>
        <taxon>Methanobacteriati</taxon>
        <taxon>Methanobacteriota</taxon>
        <taxon>Methanomada group</taxon>
        <taxon>Methanococci</taxon>
        <taxon>Methanococcales</taxon>
        <taxon>Methanocaldococcaceae</taxon>
        <taxon>Methanocaldococcus</taxon>
    </lineage>
</organism>
<dbReference type="KEGG" id="mjh:JH146_1533"/>
<feature type="domain" description="Transglutaminase-like" evidence="2">
    <location>
        <begin position="228"/>
        <end position="293"/>
    </location>
</feature>
<dbReference type="GeneID" id="24892166"/>
<evidence type="ECO:0000313" key="3">
    <source>
        <dbReference type="EMBL" id="AIJ06375.1"/>
    </source>
</evidence>
<sequence length="456" mass="53266">MKKFLLLSILIVSIIFSGCIVNNYQNDFNNLMEMKNDISSIVLDLNENENEYILKIYFVGEDSSFIKKEGILKVGIYDDKDNQLYYKEISIDLDKFKNLSYGDGILLTIEKNEIKKSSSNIGRISIDFTYDNGKTIWVDTPISLSHLSNEKENINPQTSTDVCYMTYTWEYKGKIHYLNLYIPKYLYDYYKSKKREYIMDYSYYVLDPYDDWYLNRVIQKIDEICKENNYDERDRINLVISFVQQLPYTYDKVSTGYDEYPRYPIETLVDYGGDCEDTSILTAALLKQMGYDVALIRFPRHMGVGVNLKDGYGYYFEYNGKKYFYLETTDNGWKIGALPDELKNEKAEVYPITEKPIYLWDWKGYLYNGYAEITVNIKNAGNLEGKVKVYCAFDAGNGYVYNPTESSILTIKPGEEKVVKLKINVPYNKQTRLIVGLLDANTDRLIDVKYSAEFKT</sequence>
<dbReference type="InterPro" id="IPR010319">
    <property type="entry name" value="Transglutaminase-like_Cys_pept"/>
</dbReference>
<dbReference type="PANTHER" id="PTHR39327:SF1">
    <property type="entry name" value="BLR5470 PROTEIN"/>
    <property type="match status" value="1"/>
</dbReference>
<proteinExistence type="inferred from homology"/>
<dbReference type="Proteomes" id="UP000028781">
    <property type="component" value="Chromosome"/>
</dbReference>
<reference evidence="3 4" key="1">
    <citation type="journal article" date="2015" name="Int. J. Syst. Evol. Microbiol.">
        <title>M ethanocaldococcus bathoardescens sp. nov., a hyperthermophilic methanogen isolated from a volcanically active deep-sea hydrothermal vent.</title>
        <authorList>
            <person name="Stewart L.C."/>
            <person name="Jung J.H."/>
            <person name="Kim Y.T."/>
            <person name="Kwon S.W."/>
            <person name="Park C.S."/>
            <person name="Holden J.F."/>
        </authorList>
    </citation>
    <scope>NUCLEOTIDE SEQUENCE [LARGE SCALE GENOMIC DNA]</scope>
    <source>
        <strain evidence="3 4">JH146</strain>
    </source>
</reference>
<dbReference type="OrthoDB" id="62160at2157"/>
<dbReference type="PANTHER" id="PTHR39327">
    <property type="match status" value="1"/>
</dbReference>